<evidence type="ECO:0000313" key="3">
    <source>
        <dbReference type="EMBL" id="CAD7003632.1"/>
    </source>
</evidence>
<feature type="region of interest" description="Disordered" evidence="2">
    <location>
        <begin position="1988"/>
        <end position="2028"/>
    </location>
</feature>
<evidence type="ECO:0000256" key="2">
    <source>
        <dbReference type="SAM" id="MobiDB-lite"/>
    </source>
</evidence>
<dbReference type="EMBL" id="CAJHJT010000034">
    <property type="protein sequence ID" value="CAD7003632.1"/>
    <property type="molecule type" value="Genomic_DNA"/>
</dbReference>
<feature type="compositionally biased region" description="Basic and acidic residues" evidence="2">
    <location>
        <begin position="2364"/>
        <end position="2376"/>
    </location>
</feature>
<feature type="coiled-coil region" evidence="1">
    <location>
        <begin position="1747"/>
        <end position="1774"/>
    </location>
</feature>
<feature type="compositionally biased region" description="Basic and acidic residues" evidence="2">
    <location>
        <begin position="1641"/>
        <end position="1651"/>
    </location>
</feature>
<feature type="region of interest" description="Disordered" evidence="2">
    <location>
        <begin position="2266"/>
        <end position="2398"/>
    </location>
</feature>
<sequence length="3096" mass="341931">MNILPIPKPEDKPKSPLDVTKPTPQTYSSDESDEEFDKPKATEVKPPVPLVPLTGKPEEKDIMNILPIPKPEDKPKSPLDVTKPTPQTYSSDESDEEFDKPKATEVKPPVPLVPLTGKPEEKDIMNILPIPKPEDKPKSPLDVTKPTPQTYSSDESDEEFDKPKATEVKPPVPLVPLTGKPEEKDIMNILPIPKPEDKPKSPLDVTKPTPQTYSSDESDEEFDKPKATEVKPPVPLVPLTGKPEEKDIMNILPIPKPEDKPKSPLDVTKPTPQTYSSDESDEEFDKPKATEVKPPVPLVPLTGKPEEKDIMNILPIPKPEDKPKSPLDVTKPTPQTYSSDESDEEFDKPKATEVKPPVPLVPLTGKPEEKDIMNILPIPKPEDYPKAPLDVTKPTPQTYSPDESDEEFGKPKITGVKPLAPLVPLTGKPEEKDIMNILPIPKPEDKPKSTLDVTKPTPQTYSSDESDEEFDKPKITEVKPLAPLVPLTGKPEEKDIMNILPIPKPEDKPKSPVNVTEHTPQKYSSDESDEELGKAKVTDVDLILSLNPIILSGGINLPVTDATISEDVQSDCERFPPSTSVSHSRDLLDSCSSLDSLERSSSHPVDKLRKEKAVAYFVNLEEGKKSLKQREENIKKALANKKQDKDVKSYVSSVISRSKSSPKRTQLKTNIQHSSSTKVSSLSPSDNAQKRSTNFKQVSTVPGKQKKQFQKDGHTSASTIKTTPSRLKTEVRSNRSVSPRTQPVNVNVGLSEDNSHSRSTTPRPRTRTDVTAIPHNATLRTFSPTPSRPKADYSHVTSAYAQTRKSEKKITAKKTKTKSITISSESSSEEVHRKRLATPTSTVMHRYMQPTLAHSLRYGTQSTSQTSSSKPTDTATAIATPLRSNSPGLATIQTKGKQYLGTTMTTPTGAQRRYVRTISKEERPLNFKSSLTNLKKDSLTNSKESIKSTEKPYLRKTKPEKAKAVIAHSEHITVTKIQPKTSKELSNVLNKTNQNKIKHKIDRTKDNITAPTTAARTKRSSLTLDANVEDRKITTRSDKATYRSKVPISVASSSTTTRSKVTAVRGESKLGEVRPQKDNKEQAAQPKKSKPIKIKKGDVRVQKKLKDSINESNMTGSGNTSASGSLSSVRKNTRNTTNVKKIDKDVANLRLLDKSTFATTATTSATKISKISAIPARTTVVKVHQEPVATTAIVSTVIIDDDAEITRSFRSTESTKSSTSSSGSRKVLTSEVFTKTFGPDKPFEVIYRQPDTDLDSMTTSIVRPPSTEQRCVSEFDVSFIDTTDSSLSDSVALPMFNTEQDRLLAASPGSPKATRSPLALIEETLRRQQVTGYAVDPALQMQFGAAGLRMGSISPTSSRNSHSEQNETPKETIEEKFVLDEDSFRNIETGFEFAKSSETTPVPTSVSTTSTVPTGSDAPTPKPRVAKSSSPVRDIIGEYTTQPVKSDEVPSTTDSLEILPDLSISTPVPRPRLQIKPTDSFKNLAALAAAEHSDSVSLRSLDMTEDFSKTDDISTEISIKSSHARDYPTTTTITTASEDRTESLEPTSEISVDDADADVDTEKSEVSDGRSKTSFYIGESSRNVIKTTPTRPEGELEAPEALEMAETESINGATIEAEDVALMKEISVDSDESTDAFKEYVTMKRETDETGSKIVRQSSETRNDLLEQDPAKEKQAEADKVSTTFEVSAEISQAAKVASESDSKHKPDLPLEKSEWETTEKEIPTGKPKVVHSPQQLSELPKALIDEEMVARTLEEAQESLNAAKNELKFIVKDGKSIKESPSEFEFRSISHTLLSAEKKEKVLIEEDIVPKVKQATVFSEEEDISSFIGIPDTVKESTNLITVEPAERSEGLFEATTKDTLNKEAVVTHYAQDIFEGVKQDIRDEHSSLGFVSTGTADDYSSMEEYAAKEEHASLGFVSTETVEDFSSMEDYYQEKIAKATIVTERSGPISRSPVEDTTHGSASVFSEISSEQTMKPFEEVTHRIKSETGSADATNRWSVPEIEQSSSSESYYRSLDKNDSRPLSSDVDNLLTQANSSEYQTALDVSSVTREATEYISAVSTLESSSGKTLSSHESMKSFDSQSDTSANLGSIDVSELSETLIASSTEADALEAEELAHIRDLRDDDEDSDNNLDIQDYKKTEQQIQRSLMKRSQEMIFKPKVEETKPEEKHFETVTVEEFPKPKEIEKSWGLAYPVDEGKIDDPKDFERPEDILLYHGDMRRSIDDPKLASSLDEGSILSVSMSSTSNIETVVENFEDMIGSAGSSSLTGIEGFAFPHDEQPSSFQEHEETFAMEMESREHSPQDSAATTPPGEARKRGHKRSESTSITGDVLKSITDKELPAVGENKESESESDTDPYESEYTRQFRSPNERKNNKKKKQAAAEMDHSFELEKRPFTPSQLVSEVIVEDSITEEMEAEAIEEERRPSQNMQDYSVIPDITVTEDFQKSPSLEENAEGFEEKSLYKVKTQDELHKAADEPLHQPKHMDKSEETFQKLVQEQYKQKLADLHRPQVGDSDYDDDKAPDSPDSFEMVDQPDISDDFVIIEEVAKEADEADLGGKSIKIQPTKYESKHDEDVEKIIIKSAPADPKLGSQIFRDDLNFEFEESPPTAGSSSDPQEESDSGDMASSNKRWVEMQLTDTQLRYPYDITGGVLEDIKEEDGEFEVGSSRISSFKDSFSSTPEYDVMAARRYYARGEHDDVSMSSLQEFESLEQAISLENRNKTHQGSTDSSNGSFTRRYMVRHSGSATAQGDDVSISSLKEFEGLENACIEAHLIEIKAKEEAAMLSRSDDSNKSNESDRENGASNVVVSKVTRTVTRTEVLPAQQHNIEALLKQKLEECEGRESAFKITELSTEPLEAKVKLNKQDSEKGSADSLEINKSLDMRSSSIGSFEISKDATTRSDIDSLETDRKQPTREESIDSMDNEQFDLLARFTAGETTLGEGLTTTTTTTTTTTDAEGHEHIVTQTVTTTTSGSGNATLDFPTEQIPKDASADSLCIEQTNTSSAGTTATYQTSAGNSQMSGSVTSCASSTLMEDSFPGANSSLTSSSFWSHEESTVVEDKNVLEEVLLEDAEALKRRQVQYRQEYDDQH</sequence>
<feature type="compositionally biased region" description="Basic and acidic residues" evidence="2">
    <location>
        <begin position="1659"/>
        <end position="1680"/>
    </location>
</feature>
<feature type="compositionally biased region" description="Basic and acidic residues" evidence="2">
    <location>
        <begin position="1699"/>
        <end position="1724"/>
    </location>
</feature>
<feature type="compositionally biased region" description="Basic and acidic residues" evidence="2">
    <location>
        <begin position="2279"/>
        <end position="2305"/>
    </location>
</feature>
<feature type="region of interest" description="Disordered" evidence="2">
    <location>
        <begin position="1395"/>
        <end position="1429"/>
    </location>
</feature>
<feature type="compositionally biased region" description="Low complexity" evidence="2">
    <location>
        <begin position="674"/>
        <end position="685"/>
    </location>
</feature>
<feature type="region of interest" description="Disordered" evidence="2">
    <location>
        <begin position="857"/>
        <end position="889"/>
    </location>
</feature>
<feature type="compositionally biased region" description="Low complexity" evidence="2">
    <location>
        <begin position="1112"/>
        <end position="1128"/>
    </location>
</feature>
<comment type="caution">
    <text evidence="3">The sequence shown here is derived from an EMBL/GenBank/DDBJ whole genome shotgun (WGS) entry which is preliminary data.</text>
</comment>
<keyword evidence="1" id="KW-0175">Coiled coil</keyword>
<feature type="compositionally biased region" description="Basic and acidic residues" evidence="2">
    <location>
        <begin position="2898"/>
        <end position="2923"/>
    </location>
</feature>
<organism evidence="3 4">
    <name type="scientific">Ceratitis capitata</name>
    <name type="common">Mediterranean fruit fly</name>
    <name type="synonym">Tephritis capitata</name>
    <dbReference type="NCBI Taxonomy" id="7213"/>
    <lineage>
        <taxon>Eukaryota</taxon>
        <taxon>Metazoa</taxon>
        <taxon>Ecdysozoa</taxon>
        <taxon>Arthropoda</taxon>
        <taxon>Hexapoda</taxon>
        <taxon>Insecta</taxon>
        <taxon>Pterygota</taxon>
        <taxon>Neoptera</taxon>
        <taxon>Endopterygota</taxon>
        <taxon>Diptera</taxon>
        <taxon>Brachycera</taxon>
        <taxon>Muscomorpha</taxon>
        <taxon>Tephritoidea</taxon>
        <taxon>Tephritidae</taxon>
        <taxon>Ceratitis</taxon>
        <taxon>Ceratitis</taxon>
    </lineage>
</organism>
<evidence type="ECO:0000256" key="1">
    <source>
        <dbReference type="SAM" id="Coils"/>
    </source>
</evidence>
<feature type="region of interest" description="Disordered" evidence="2">
    <location>
        <begin position="2593"/>
        <end position="2635"/>
    </location>
</feature>
<feature type="region of interest" description="Disordered" evidence="2">
    <location>
        <begin position="2063"/>
        <end position="2092"/>
    </location>
</feature>
<feature type="compositionally biased region" description="Polar residues" evidence="2">
    <location>
        <begin position="715"/>
        <end position="726"/>
    </location>
</feature>
<proteinExistence type="predicted"/>
<feature type="region of interest" description="Disordered" evidence="2">
    <location>
        <begin position="1049"/>
        <end position="1136"/>
    </location>
</feature>
<feature type="compositionally biased region" description="Low complexity" evidence="2">
    <location>
        <begin position="860"/>
        <end position="869"/>
    </location>
</feature>
<dbReference type="OrthoDB" id="20872at2759"/>
<reference evidence="3" key="1">
    <citation type="submission" date="2020-11" db="EMBL/GenBank/DDBJ databases">
        <authorList>
            <person name="Whitehead M."/>
        </authorList>
    </citation>
    <scope>NUCLEOTIDE SEQUENCE</scope>
    <source>
        <strain evidence="3">EGII</strain>
    </source>
</reference>
<feature type="region of interest" description="Disordered" evidence="2">
    <location>
        <begin position="2790"/>
        <end position="2810"/>
    </location>
</feature>
<feature type="region of interest" description="Disordered" evidence="2">
    <location>
        <begin position="2472"/>
        <end position="2540"/>
    </location>
</feature>
<feature type="compositionally biased region" description="Basic and acidic residues" evidence="2">
    <location>
        <begin position="2790"/>
        <end position="2806"/>
    </location>
</feature>
<feature type="region of interest" description="Disordered" evidence="2">
    <location>
        <begin position="1525"/>
        <end position="1575"/>
    </location>
</feature>
<feature type="compositionally biased region" description="Basic and acidic residues" evidence="2">
    <location>
        <begin position="2504"/>
        <end position="2515"/>
    </location>
</feature>
<feature type="compositionally biased region" description="Low complexity" evidence="2">
    <location>
        <begin position="649"/>
        <end position="659"/>
    </location>
</feature>
<feature type="compositionally biased region" description="Polar residues" evidence="2">
    <location>
        <begin position="2063"/>
        <end position="2091"/>
    </location>
</feature>
<feature type="region of interest" description="Disordered" evidence="2">
    <location>
        <begin position="2897"/>
        <end position="2928"/>
    </location>
</feature>
<feature type="compositionally biased region" description="Basic and acidic residues" evidence="2">
    <location>
        <begin position="1560"/>
        <end position="1571"/>
    </location>
</feature>
<feature type="compositionally biased region" description="Basic and acidic residues" evidence="2">
    <location>
        <begin position="1095"/>
        <end position="1109"/>
    </location>
</feature>
<feature type="compositionally biased region" description="Basic and acidic residues" evidence="2">
    <location>
        <begin position="1066"/>
        <end position="1081"/>
    </location>
</feature>
<feature type="compositionally biased region" description="Polar residues" evidence="2">
    <location>
        <begin position="734"/>
        <end position="745"/>
    </location>
</feature>
<feature type="region of interest" description="Disordered" evidence="2">
    <location>
        <begin position="1641"/>
        <end position="1680"/>
    </location>
</feature>
<feature type="region of interest" description="Disordered" evidence="2">
    <location>
        <begin position="1350"/>
        <end position="1375"/>
    </location>
</feature>
<feature type="compositionally biased region" description="Polar residues" evidence="2">
    <location>
        <begin position="513"/>
        <end position="523"/>
    </location>
</feature>
<feature type="compositionally biased region" description="Basic and acidic residues" evidence="2">
    <location>
        <begin position="2472"/>
        <end position="2496"/>
    </location>
</feature>
<keyword evidence="4" id="KW-1185">Reference proteome</keyword>
<feature type="region of interest" description="Disordered" evidence="2">
    <location>
        <begin position="2556"/>
        <end position="2579"/>
    </location>
</feature>
<accession>A0A811UWM3</accession>
<protein>
    <submittedName>
        <fullName evidence="3">(Mediterranean fruit fly) hypothetical protein</fullName>
    </submittedName>
</protein>
<evidence type="ECO:0000313" key="4">
    <source>
        <dbReference type="Proteomes" id="UP000606786"/>
    </source>
</evidence>
<gene>
    <name evidence="3" type="ORF">CCAP1982_LOCUS12071</name>
</gene>
<feature type="region of interest" description="Disordered" evidence="2">
    <location>
        <begin position="639"/>
        <end position="768"/>
    </location>
</feature>
<feature type="region of interest" description="Disordered" evidence="2">
    <location>
        <begin position="1"/>
        <end position="533"/>
    </location>
</feature>
<feature type="compositionally biased region" description="Basic and acidic residues" evidence="2">
    <location>
        <begin position="2338"/>
        <end position="2353"/>
    </location>
</feature>
<feature type="region of interest" description="Disordered" evidence="2">
    <location>
        <begin position="1695"/>
        <end position="1735"/>
    </location>
</feature>
<feature type="compositionally biased region" description="Basic and acidic residues" evidence="2">
    <location>
        <begin position="1361"/>
        <end position="1375"/>
    </location>
</feature>
<feature type="compositionally biased region" description="Polar residues" evidence="2">
    <location>
        <begin position="1050"/>
        <end position="1060"/>
    </location>
</feature>
<feature type="compositionally biased region" description="Polar residues" evidence="2">
    <location>
        <begin position="686"/>
        <end position="702"/>
    </location>
</feature>
<feature type="compositionally biased region" description="Polar residues" evidence="2">
    <location>
        <begin position="1989"/>
        <end position="1999"/>
    </location>
</feature>
<feature type="compositionally biased region" description="Basic and acidic residues" evidence="2">
    <location>
        <begin position="2387"/>
        <end position="2398"/>
    </location>
</feature>
<feature type="region of interest" description="Disordered" evidence="2">
    <location>
        <begin position="804"/>
        <end position="836"/>
    </location>
</feature>
<feature type="compositionally biased region" description="Low complexity" evidence="2">
    <location>
        <begin position="1399"/>
        <end position="1414"/>
    </location>
</feature>
<feature type="compositionally biased region" description="Polar residues" evidence="2">
    <location>
        <begin position="870"/>
        <end position="889"/>
    </location>
</feature>
<feature type="compositionally biased region" description="Basic and acidic residues" evidence="2">
    <location>
        <begin position="639"/>
        <end position="648"/>
    </location>
</feature>
<dbReference type="Proteomes" id="UP000606786">
    <property type="component" value="Unassembled WGS sequence"/>
</dbReference>
<name>A0A811UWM3_CERCA</name>